<accession>A0A366E6U9</accession>
<keyword evidence="3" id="KW-1185">Reference proteome</keyword>
<dbReference type="Proteomes" id="UP000252254">
    <property type="component" value="Unassembled WGS sequence"/>
</dbReference>
<evidence type="ECO:0000313" key="2">
    <source>
        <dbReference type="EMBL" id="RBO98090.1"/>
    </source>
</evidence>
<evidence type="ECO:0000313" key="3">
    <source>
        <dbReference type="Proteomes" id="UP000252254"/>
    </source>
</evidence>
<reference evidence="2 3" key="1">
    <citation type="submission" date="2018-06" db="EMBL/GenBank/DDBJ databases">
        <title>Genomic Encyclopedia of Type Strains, Phase IV (KMG-IV): sequencing the most valuable type-strain genomes for metagenomic binning, comparative biology and taxonomic classification.</title>
        <authorList>
            <person name="Goeker M."/>
        </authorList>
    </citation>
    <scope>NUCLEOTIDE SEQUENCE [LARGE SCALE GENOMIC DNA]</scope>
    <source>
        <strain evidence="2 3">DSM 15140</strain>
    </source>
</reference>
<dbReference type="SUPFAM" id="SSF53335">
    <property type="entry name" value="S-adenosyl-L-methionine-dependent methyltransferases"/>
    <property type="match status" value="1"/>
</dbReference>
<dbReference type="OrthoDB" id="43862at2"/>
<comment type="caution">
    <text evidence="2">The sequence shown here is derived from an EMBL/GenBank/DDBJ whole genome shotgun (WGS) entry which is preliminary data.</text>
</comment>
<dbReference type="EMBL" id="QNRI01000006">
    <property type="protein sequence ID" value="RBO98090.1"/>
    <property type="molecule type" value="Genomic_DNA"/>
</dbReference>
<dbReference type="RefSeq" id="WP_113868947.1">
    <property type="nucleotide sequence ID" value="NZ_BAABQN010000014.1"/>
</dbReference>
<dbReference type="GO" id="GO:0032259">
    <property type="term" value="P:methylation"/>
    <property type="evidence" value="ECO:0007669"/>
    <property type="project" value="UniProtKB-KW"/>
</dbReference>
<dbReference type="AlphaFoldDB" id="A0A366E6U9"/>
<name>A0A366E6U9_9BACI</name>
<keyword evidence="2" id="KW-0808">Transferase</keyword>
<dbReference type="InterPro" id="IPR041698">
    <property type="entry name" value="Methyltransf_25"/>
</dbReference>
<dbReference type="PANTHER" id="PTHR44068">
    <property type="entry name" value="ZGC:194242"/>
    <property type="match status" value="1"/>
</dbReference>
<protein>
    <submittedName>
        <fullName evidence="2">Methyltransferase family protein</fullName>
    </submittedName>
</protein>
<proteinExistence type="predicted"/>
<dbReference type="Gene3D" id="3.40.50.150">
    <property type="entry name" value="Vaccinia Virus protein VP39"/>
    <property type="match status" value="1"/>
</dbReference>
<evidence type="ECO:0000259" key="1">
    <source>
        <dbReference type="Pfam" id="PF13649"/>
    </source>
</evidence>
<dbReference type="STRING" id="200904.GCA_900168775_00931"/>
<feature type="domain" description="Methyltransferase" evidence="1">
    <location>
        <begin position="42"/>
        <end position="139"/>
    </location>
</feature>
<dbReference type="InterPro" id="IPR050447">
    <property type="entry name" value="Erg6_SMT_methyltransf"/>
</dbReference>
<keyword evidence="2" id="KW-0489">Methyltransferase</keyword>
<organism evidence="2 3">
    <name type="scientific">Paraliobacillus ryukyuensis</name>
    <dbReference type="NCBI Taxonomy" id="200904"/>
    <lineage>
        <taxon>Bacteria</taxon>
        <taxon>Bacillati</taxon>
        <taxon>Bacillota</taxon>
        <taxon>Bacilli</taxon>
        <taxon>Bacillales</taxon>
        <taxon>Bacillaceae</taxon>
        <taxon>Paraliobacillus</taxon>
    </lineage>
</organism>
<gene>
    <name evidence="2" type="ORF">DES48_106112</name>
</gene>
<dbReference type="InterPro" id="IPR029063">
    <property type="entry name" value="SAM-dependent_MTases_sf"/>
</dbReference>
<dbReference type="GO" id="GO:0008168">
    <property type="term" value="F:methyltransferase activity"/>
    <property type="evidence" value="ECO:0007669"/>
    <property type="project" value="UniProtKB-KW"/>
</dbReference>
<dbReference type="Pfam" id="PF13649">
    <property type="entry name" value="Methyltransf_25"/>
    <property type="match status" value="1"/>
</dbReference>
<sequence>MKKQEVGHTFLARIGKKRLRPGGKKATDWLIDQASFSAETKVLEVACNMGTTMIDLVKRYNCHVTGVDLDRHVLDKAKVNITEERLDDKITLVQANAIKLPFPDESFDVVINEAMLTMLPAKVKEKAVKEYFRVLKKGGKLLTHDVMLVKAEEAVVSQLREAIHVNVQPLTQEGWQETFAQQFQHTTIISGPMILLSPVGMMKDEGVIGTIKIVKNAMERSNRQMFWKMFHLFRSKKDVLHFIAVCSEKS</sequence>
<dbReference type="CDD" id="cd02440">
    <property type="entry name" value="AdoMet_MTases"/>
    <property type="match status" value="1"/>
</dbReference>
<dbReference type="PANTHER" id="PTHR44068:SF11">
    <property type="entry name" value="GERANYL DIPHOSPHATE 2-C-METHYLTRANSFERASE"/>
    <property type="match status" value="1"/>
</dbReference>